<dbReference type="PANTHER" id="PTHR34070">
    <property type="entry name" value="ARMADILLO-TYPE FOLD"/>
    <property type="match status" value="1"/>
</dbReference>
<dbReference type="STRING" id="1423774.FD31_GL002260"/>
<dbReference type="CDD" id="cd06561">
    <property type="entry name" value="AlkD_like"/>
    <property type="match status" value="1"/>
</dbReference>
<gene>
    <name evidence="1" type="ORF">FD31_GL002260</name>
</gene>
<sequence length="248" mass="29138">MILMLLDLKNTTWSQSDYQNFLNELDNMGDEKYRTRAEKIVPTSYNLLGISMGTLKTIGKEISQGNPQSFLQIVGSENYEVVIIEGFVISNLKLSLADFETYCDAYLRKANAWSICDMVVHFKIVKQYLPEFLIKIKEYLRSDNFWLQRTGLVFLLKFYNTDEYRDEILQLATEINSDEYYVQMAQAWLFSAVFPYDQEKIYQIITENYQSKVSKLTVRRIKSLRHTTEVEKTKLTSLEKRKKIRTSG</sequence>
<name>A0A0R1W921_9LACO</name>
<dbReference type="Gene3D" id="1.25.10.90">
    <property type="match status" value="1"/>
</dbReference>
<dbReference type="PATRIC" id="fig|1423774.3.peg.2349"/>
<dbReference type="SUPFAM" id="SSF48371">
    <property type="entry name" value="ARM repeat"/>
    <property type="match status" value="1"/>
</dbReference>
<protein>
    <recommendedName>
        <fullName evidence="3">DNA alkylation repair enzyme</fullName>
    </recommendedName>
</protein>
<dbReference type="PANTHER" id="PTHR34070:SF1">
    <property type="entry name" value="DNA ALKYLATION REPAIR PROTEIN"/>
    <property type="match status" value="1"/>
</dbReference>
<accession>A0A0R1W921</accession>
<dbReference type="Proteomes" id="UP000051302">
    <property type="component" value="Unassembled WGS sequence"/>
</dbReference>
<evidence type="ECO:0000313" key="1">
    <source>
        <dbReference type="EMBL" id="KRM14047.1"/>
    </source>
</evidence>
<proteinExistence type="predicted"/>
<evidence type="ECO:0000313" key="2">
    <source>
        <dbReference type="Proteomes" id="UP000051302"/>
    </source>
</evidence>
<evidence type="ECO:0008006" key="3">
    <source>
        <dbReference type="Google" id="ProtNLM"/>
    </source>
</evidence>
<reference evidence="1 2" key="1">
    <citation type="journal article" date="2015" name="Genome Announc.">
        <title>Expanding the biotechnology potential of lactobacilli through comparative genomics of 213 strains and associated genera.</title>
        <authorList>
            <person name="Sun Z."/>
            <person name="Harris H.M."/>
            <person name="McCann A."/>
            <person name="Guo C."/>
            <person name="Argimon S."/>
            <person name="Zhang W."/>
            <person name="Yang X."/>
            <person name="Jeffery I.B."/>
            <person name="Cooney J.C."/>
            <person name="Kagawa T.F."/>
            <person name="Liu W."/>
            <person name="Song Y."/>
            <person name="Salvetti E."/>
            <person name="Wrobel A."/>
            <person name="Rasinkangas P."/>
            <person name="Parkhill J."/>
            <person name="Rea M.C."/>
            <person name="O'Sullivan O."/>
            <person name="Ritari J."/>
            <person name="Douillard F.P."/>
            <person name="Paul Ross R."/>
            <person name="Yang R."/>
            <person name="Briner A.E."/>
            <person name="Felis G.E."/>
            <person name="de Vos W.M."/>
            <person name="Barrangou R."/>
            <person name="Klaenhammer T.R."/>
            <person name="Caufield P.W."/>
            <person name="Cui Y."/>
            <person name="Zhang H."/>
            <person name="O'Toole P.W."/>
        </authorList>
    </citation>
    <scope>NUCLEOTIDE SEQUENCE [LARGE SCALE GENOMIC DNA]</scope>
    <source>
        <strain evidence="1 2">DSM 16982</strain>
    </source>
</reference>
<dbReference type="InterPro" id="IPR014825">
    <property type="entry name" value="DNA_alkylation"/>
</dbReference>
<dbReference type="EMBL" id="AZFV01000057">
    <property type="protein sequence ID" value="KRM14047.1"/>
    <property type="molecule type" value="Genomic_DNA"/>
</dbReference>
<organism evidence="1 2">
    <name type="scientific">Companilactobacillus nantensis DSM 16982</name>
    <dbReference type="NCBI Taxonomy" id="1423774"/>
    <lineage>
        <taxon>Bacteria</taxon>
        <taxon>Bacillati</taxon>
        <taxon>Bacillota</taxon>
        <taxon>Bacilli</taxon>
        <taxon>Lactobacillales</taxon>
        <taxon>Lactobacillaceae</taxon>
        <taxon>Companilactobacillus</taxon>
    </lineage>
</organism>
<dbReference type="InterPro" id="IPR016024">
    <property type="entry name" value="ARM-type_fold"/>
</dbReference>
<dbReference type="AlphaFoldDB" id="A0A0R1W921"/>
<keyword evidence="2" id="KW-1185">Reference proteome</keyword>
<comment type="caution">
    <text evidence="1">The sequence shown here is derived from an EMBL/GenBank/DDBJ whole genome shotgun (WGS) entry which is preliminary data.</text>
</comment>
<dbReference type="Pfam" id="PF08713">
    <property type="entry name" value="DNA_alkylation"/>
    <property type="match status" value="1"/>
</dbReference>